<keyword evidence="3" id="KW-1185">Reference proteome</keyword>
<reference evidence="2 3" key="1">
    <citation type="submission" date="2020-08" db="EMBL/GenBank/DDBJ databases">
        <title>Genomic Encyclopedia of Type Strains, Phase III (KMG-III): the genomes of soil and plant-associated and newly described type strains.</title>
        <authorList>
            <person name="Whitman W."/>
        </authorList>
    </citation>
    <scope>NUCLEOTIDE SEQUENCE [LARGE SCALE GENOMIC DNA]</scope>
    <source>
        <strain evidence="2 3">CECT 3313</strain>
    </source>
</reference>
<feature type="compositionally biased region" description="Low complexity" evidence="1">
    <location>
        <begin position="1"/>
        <end position="17"/>
    </location>
</feature>
<dbReference type="AlphaFoldDB" id="A0A7W9Q2H0"/>
<dbReference type="Proteomes" id="UP000585836">
    <property type="component" value="Unassembled WGS sequence"/>
</dbReference>
<proteinExistence type="predicted"/>
<evidence type="ECO:0000313" key="2">
    <source>
        <dbReference type="EMBL" id="MBB5932139.1"/>
    </source>
</evidence>
<feature type="region of interest" description="Disordered" evidence="1">
    <location>
        <begin position="1"/>
        <end position="42"/>
    </location>
</feature>
<organism evidence="2 3">
    <name type="scientific">Streptomyces echinatus</name>
    <dbReference type="NCBI Taxonomy" id="67293"/>
    <lineage>
        <taxon>Bacteria</taxon>
        <taxon>Bacillati</taxon>
        <taxon>Actinomycetota</taxon>
        <taxon>Actinomycetes</taxon>
        <taxon>Kitasatosporales</taxon>
        <taxon>Streptomycetaceae</taxon>
        <taxon>Streptomyces</taxon>
    </lineage>
</organism>
<accession>A0A7W9Q2H0</accession>
<dbReference type="EMBL" id="JACHJK010000022">
    <property type="protein sequence ID" value="MBB5932139.1"/>
    <property type="molecule type" value="Genomic_DNA"/>
</dbReference>
<evidence type="ECO:0000256" key="1">
    <source>
        <dbReference type="SAM" id="MobiDB-lite"/>
    </source>
</evidence>
<comment type="caution">
    <text evidence="2">The sequence shown here is derived from an EMBL/GenBank/DDBJ whole genome shotgun (WGS) entry which is preliminary data.</text>
</comment>
<gene>
    <name evidence="2" type="ORF">FHS34_007648</name>
</gene>
<feature type="compositionally biased region" description="Basic and acidic residues" evidence="1">
    <location>
        <begin position="28"/>
        <end position="39"/>
    </location>
</feature>
<protein>
    <submittedName>
        <fullName evidence="2">Uncharacterized protein</fullName>
    </submittedName>
</protein>
<evidence type="ECO:0000313" key="3">
    <source>
        <dbReference type="Proteomes" id="UP000585836"/>
    </source>
</evidence>
<name>A0A7W9Q2H0_9ACTN</name>
<sequence>MPGTAAATADPRPAGAGYFTAQPCNSRRYADNRGPRGSDRPFSQFFTVCVVDLITRARPA</sequence>